<dbReference type="RefSeq" id="WP_017011591.1">
    <property type="nucleotide sequence ID" value="NZ_FOWR01000008.1"/>
</dbReference>
<keyword evidence="4 8" id="KW-1003">Cell membrane</keyword>
<feature type="transmembrane region" description="Helical" evidence="8">
    <location>
        <begin position="44"/>
        <end position="62"/>
    </location>
</feature>
<dbReference type="OrthoDB" id="5472127at2"/>
<keyword evidence="6 8" id="KW-1133">Transmembrane helix</keyword>
<evidence type="ECO:0000256" key="1">
    <source>
        <dbReference type="ARBA" id="ARBA00004651"/>
    </source>
</evidence>
<sequence length="241" mass="26025">MEMTVEQTLLVMLALGAGAFVQSLIGFGLAIVAAPIVMMIEPTLVPSAVTMVTLCLASINTWQYRRQISLKGLGWAFIGRIPGTFVAGVMLIYLSLNVLEIAMGVAVLFAVVASVFKFSVEPNNKNMFWAGFTAAVMGTTTSIGGPPMALVLQKMDVAMMRANLAGYFVFSCVISLVVLAMTGYFNLWHVKVSLMSLPIVFVSSWVAFRIAPHIRAEWVRYGLLVLCSFAGITTLIRGISA</sequence>
<keyword evidence="3" id="KW-0813">Transport</keyword>
<proteinExistence type="inferred from homology"/>
<evidence type="ECO:0000313" key="10">
    <source>
        <dbReference type="Proteomes" id="UP000182692"/>
    </source>
</evidence>
<evidence type="ECO:0000256" key="7">
    <source>
        <dbReference type="ARBA" id="ARBA00023136"/>
    </source>
</evidence>
<dbReference type="Pfam" id="PF01925">
    <property type="entry name" value="TauE"/>
    <property type="match status" value="1"/>
</dbReference>
<dbReference type="GO" id="GO:0005886">
    <property type="term" value="C:plasma membrane"/>
    <property type="evidence" value="ECO:0007669"/>
    <property type="project" value="UniProtKB-SubCell"/>
</dbReference>
<dbReference type="PANTHER" id="PTHR30269:SF37">
    <property type="entry name" value="MEMBRANE TRANSPORTER PROTEIN"/>
    <property type="match status" value="1"/>
</dbReference>
<feature type="transmembrane region" description="Helical" evidence="8">
    <location>
        <begin position="164"/>
        <end position="186"/>
    </location>
</feature>
<feature type="transmembrane region" description="Helical" evidence="8">
    <location>
        <begin position="12"/>
        <end position="38"/>
    </location>
</feature>
<reference evidence="9 10" key="1">
    <citation type="submission" date="2016-10" db="EMBL/GenBank/DDBJ databases">
        <authorList>
            <person name="de Groot N.N."/>
        </authorList>
    </citation>
    <scope>NUCLEOTIDE SEQUENCE [LARGE SCALE GENOMIC DNA]</scope>
    <source>
        <strain evidence="9 10">DSM 15893</strain>
    </source>
</reference>
<evidence type="ECO:0000313" key="9">
    <source>
        <dbReference type="EMBL" id="SFP11543.1"/>
    </source>
</evidence>
<evidence type="ECO:0000256" key="5">
    <source>
        <dbReference type="ARBA" id="ARBA00022692"/>
    </source>
</evidence>
<accession>A0A1I5MPV3</accession>
<dbReference type="GeneID" id="35872053"/>
<dbReference type="Proteomes" id="UP000182692">
    <property type="component" value="Unassembled WGS sequence"/>
</dbReference>
<keyword evidence="7 8" id="KW-0472">Membrane</keyword>
<evidence type="ECO:0000256" key="6">
    <source>
        <dbReference type="ARBA" id="ARBA00022989"/>
    </source>
</evidence>
<dbReference type="PANTHER" id="PTHR30269">
    <property type="entry name" value="TRANSMEMBRANE PROTEIN YFCA"/>
    <property type="match status" value="1"/>
</dbReference>
<keyword evidence="5 8" id="KW-0812">Transmembrane</keyword>
<feature type="transmembrane region" description="Helical" evidence="8">
    <location>
        <begin position="128"/>
        <end position="152"/>
    </location>
</feature>
<feature type="transmembrane region" description="Helical" evidence="8">
    <location>
        <begin position="192"/>
        <end position="211"/>
    </location>
</feature>
<evidence type="ECO:0000256" key="4">
    <source>
        <dbReference type="ARBA" id="ARBA00022475"/>
    </source>
</evidence>
<evidence type="ECO:0000256" key="2">
    <source>
        <dbReference type="ARBA" id="ARBA00009142"/>
    </source>
</evidence>
<name>A0A1I5MPV3_9GAMM</name>
<dbReference type="InterPro" id="IPR052017">
    <property type="entry name" value="TSUP"/>
</dbReference>
<dbReference type="InterPro" id="IPR002781">
    <property type="entry name" value="TM_pro_TauE-like"/>
</dbReference>
<comment type="subcellular location">
    <subcellularLocation>
        <location evidence="1 8">Cell membrane</location>
        <topology evidence="1 8">Multi-pass membrane protein</topology>
    </subcellularLocation>
</comment>
<organism evidence="9 10">
    <name type="scientific">Enterovibrio norvegicus DSM 15893</name>
    <dbReference type="NCBI Taxonomy" id="1121869"/>
    <lineage>
        <taxon>Bacteria</taxon>
        <taxon>Pseudomonadati</taxon>
        <taxon>Pseudomonadota</taxon>
        <taxon>Gammaproteobacteria</taxon>
        <taxon>Vibrionales</taxon>
        <taxon>Vibrionaceae</taxon>
        <taxon>Enterovibrio</taxon>
    </lineage>
</organism>
<protein>
    <recommendedName>
        <fullName evidence="8">Probable membrane transporter protein</fullName>
    </recommendedName>
</protein>
<gene>
    <name evidence="9" type="ORF">SAMN03084138_01344</name>
</gene>
<evidence type="ECO:0000256" key="8">
    <source>
        <dbReference type="RuleBase" id="RU363041"/>
    </source>
</evidence>
<dbReference type="STRING" id="1121869.SAMN03084138_01344"/>
<feature type="transmembrane region" description="Helical" evidence="8">
    <location>
        <begin position="218"/>
        <end position="239"/>
    </location>
</feature>
<comment type="similarity">
    <text evidence="2 8">Belongs to the 4-toluene sulfonate uptake permease (TSUP) (TC 2.A.102) family.</text>
</comment>
<feature type="transmembrane region" description="Helical" evidence="8">
    <location>
        <begin position="83"/>
        <end position="116"/>
    </location>
</feature>
<dbReference type="EMBL" id="FOWR01000008">
    <property type="protein sequence ID" value="SFP11543.1"/>
    <property type="molecule type" value="Genomic_DNA"/>
</dbReference>
<evidence type="ECO:0000256" key="3">
    <source>
        <dbReference type="ARBA" id="ARBA00022448"/>
    </source>
</evidence>
<dbReference type="AlphaFoldDB" id="A0A1I5MPV3"/>